<sequence>ELARPGWNEPRKEKLVREMAVGFERKEREFEHQGAINACWLALGGGRPVGTERGVSVICASDKVLAMFRKAL</sequence>
<dbReference type="EMBL" id="CAJNDS010002348">
    <property type="protein sequence ID" value="CAE7444205.1"/>
    <property type="molecule type" value="Genomic_DNA"/>
</dbReference>
<proteinExistence type="predicted"/>
<protein>
    <submittedName>
        <fullName evidence="1">Uncharacterized protein</fullName>
    </submittedName>
</protein>
<evidence type="ECO:0000313" key="1">
    <source>
        <dbReference type="EMBL" id="CAE7444205.1"/>
    </source>
</evidence>
<reference evidence="1" key="1">
    <citation type="submission" date="2021-02" db="EMBL/GenBank/DDBJ databases">
        <authorList>
            <person name="Dougan E. K."/>
            <person name="Rhodes N."/>
            <person name="Thang M."/>
            <person name="Chan C."/>
        </authorList>
    </citation>
    <scope>NUCLEOTIDE SEQUENCE</scope>
</reference>
<evidence type="ECO:0000313" key="2">
    <source>
        <dbReference type="Proteomes" id="UP000604046"/>
    </source>
</evidence>
<name>A0A812RL72_9DINO</name>
<comment type="caution">
    <text evidence="1">The sequence shown here is derived from an EMBL/GenBank/DDBJ whole genome shotgun (WGS) entry which is preliminary data.</text>
</comment>
<accession>A0A812RL72</accession>
<keyword evidence="2" id="KW-1185">Reference proteome</keyword>
<gene>
    <name evidence="1" type="ORF">SNAT2548_LOCUS24168</name>
</gene>
<dbReference type="AlphaFoldDB" id="A0A812RL72"/>
<dbReference type="Proteomes" id="UP000604046">
    <property type="component" value="Unassembled WGS sequence"/>
</dbReference>
<organism evidence="1 2">
    <name type="scientific">Symbiodinium natans</name>
    <dbReference type="NCBI Taxonomy" id="878477"/>
    <lineage>
        <taxon>Eukaryota</taxon>
        <taxon>Sar</taxon>
        <taxon>Alveolata</taxon>
        <taxon>Dinophyceae</taxon>
        <taxon>Suessiales</taxon>
        <taxon>Symbiodiniaceae</taxon>
        <taxon>Symbiodinium</taxon>
    </lineage>
</organism>
<feature type="non-terminal residue" evidence="1">
    <location>
        <position position="1"/>
    </location>
</feature>